<dbReference type="InterPro" id="IPR006603">
    <property type="entry name" value="PQ-loop_rpt"/>
</dbReference>
<protein>
    <recommendedName>
        <fullName evidence="10">PQ-loop-domain-containing protein</fullName>
    </recommendedName>
</protein>
<evidence type="ECO:0000256" key="1">
    <source>
        <dbReference type="ARBA" id="ARBA00004141"/>
    </source>
</evidence>
<dbReference type="FunFam" id="1.20.1280.290:FF:000009">
    <property type="entry name" value="PQ loop repeat family protein"/>
    <property type="match status" value="1"/>
</dbReference>
<dbReference type="SMART" id="SM00679">
    <property type="entry name" value="CTNS"/>
    <property type="match status" value="2"/>
</dbReference>
<dbReference type="Pfam" id="PF04193">
    <property type="entry name" value="PQ-loop"/>
    <property type="match status" value="1"/>
</dbReference>
<keyword evidence="3 7" id="KW-1133">Transmembrane helix</keyword>
<dbReference type="InterPro" id="IPR051415">
    <property type="entry name" value="LAAT-1"/>
</dbReference>
<feature type="transmembrane region" description="Helical" evidence="7">
    <location>
        <begin position="38"/>
        <end position="61"/>
    </location>
</feature>
<dbReference type="GO" id="GO:0015174">
    <property type="term" value="F:basic amino acid transmembrane transporter activity"/>
    <property type="evidence" value="ECO:0007669"/>
    <property type="project" value="UniProtKB-ARBA"/>
</dbReference>
<evidence type="ECO:0000256" key="3">
    <source>
        <dbReference type="ARBA" id="ARBA00022989"/>
    </source>
</evidence>
<dbReference type="AlphaFoldDB" id="W4K9C5"/>
<feature type="transmembrane region" description="Helical" evidence="7">
    <location>
        <begin position="202"/>
        <end position="222"/>
    </location>
</feature>
<comment type="similarity">
    <text evidence="5">Belongs to the laat-1 family.</text>
</comment>
<evidence type="ECO:0008006" key="10">
    <source>
        <dbReference type="Google" id="ProtNLM"/>
    </source>
</evidence>
<dbReference type="eggNOG" id="KOG2913">
    <property type="taxonomic scope" value="Eukaryota"/>
</dbReference>
<name>W4K9C5_HETIT</name>
<dbReference type="STRING" id="747525.W4K9C5"/>
<sequence length="267" mass="29038">MLSSDSLSNALGWISIACWIVVYSPQIFENYQLKSGEALSVLFVAVWLLGDLCNLVGASMAGLLPTVILLAIYYSLCDIILLFQIYYYRRRKSVAHARSSDITVNDASETTHLLSQADGELPTVEGVYPPRLQLLKYLGAVIFVFATGIAAWAISEKLHQGKEDPSRPEEILEWRSQVLGWISAVLYLKNLKTRCEGLSPGLFLFAILGNLTYGLSICVSSTKIDHLIANASWLAADANELTGVPACAGAMSVCILSDGGACVQKEQ</sequence>
<dbReference type="KEGG" id="hir:HETIRDRAFT_173361"/>
<gene>
    <name evidence="8" type="ORF">HETIRDRAFT_173361</name>
</gene>
<dbReference type="RefSeq" id="XP_009546307.1">
    <property type="nucleotide sequence ID" value="XM_009548012.1"/>
</dbReference>
<dbReference type="GO" id="GO:0034486">
    <property type="term" value="P:vacuolar transmembrane transport"/>
    <property type="evidence" value="ECO:0007669"/>
    <property type="project" value="UniProtKB-ARBA"/>
</dbReference>
<evidence type="ECO:0000256" key="2">
    <source>
        <dbReference type="ARBA" id="ARBA00022692"/>
    </source>
</evidence>
<feature type="transmembrane region" description="Helical" evidence="7">
    <location>
        <begin position="67"/>
        <end position="88"/>
    </location>
</feature>
<comment type="catalytic activity">
    <reaction evidence="6">
        <text>L-histidine(out) + L-arginine(in) = L-histidine(in) + L-arginine(out)</text>
        <dbReference type="Rhea" id="RHEA:71063"/>
        <dbReference type="ChEBI" id="CHEBI:32682"/>
        <dbReference type="ChEBI" id="CHEBI:57595"/>
    </reaction>
</comment>
<organism evidence="8 9">
    <name type="scientific">Heterobasidion irregulare (strain TC 32-1)</name>
    <dbReference type="NCBI Taxonomy" id="747525"/>
    <lineage>
        <taxon>Eukaryota</taxon>
        <taxon>Fungi</taxon>
        <taxon>Dikarya</taxon>
        <taxon>Basidiomycota</taxon>
        <taxon>Agaricomycotina</taxon>
        <taxon>Agaricomycetes</taxon>
        <taxon>Russulales</taxon>
        <taxon>Bondarzewiaceae</taxon>
        <taxon>Heterobasidion</taxon>
        <taxon>Heterobasidion annosum species complex</taxon>
    </lineage>
</organism>
<keyword evidence="4 7" id="KW-0472">Membrane</keyword>
<evidence type="ECO:0000313" key="8">
    <source>
        <dbReference type="EMBL" id="ETW81686.1"/>
    </source>
</evidence>
<dbReference type="HOGENOM" id="CLU_019699_1_0_1"/>
<dbReference type="Gene3D" id="1.20.1280.290">
    <property type="match status" value="1"/>
</dbReference>
<feature type="transmembrane region" description="Helical" evidence="7">
    <location>
        <begin position="134"/>
        <end position="154"/>
    </location>
</feature>
<dbReference type="EMBL" id="KI925458">
    <property type="protein sequence ID" value="ETW81686.1"/>
    <property type="molecule type" value="Genomic_DNA"/>
</dbReference>
<dbReference type="GO" id="GO:0098852">
    <property type="term" value="C:lytic vacuole membrane"/>
    <property type="evidence" value="ECO:0007669"/>
    <property type="project" value="UniProtKB-ARBA"/>
</dbReference>
<dbReference type="GeneID" id="20668439"/>
<dbReference type="PANTHER" id="PTHR16201">
    <property type="entry name" value="SEVEN TRANSMEMBRANE PROTEIN 1-RELATED"/>
    <property type="match status" value="1"/>
</dbReference>
<evidence type="ECO:0000256" key="6">
    <source>
        <dbReference type="ARBA" id="ARBA00050768"/>
    </source>
</evidence>
<feature type="transmembrane region" description="Helical" evidence="7">
    <location>
        <begin position="6"/>
        <end position="26"/>
    </location>
</feature>
<dbReference type="Proteomes" id="UP000030671">
    <property type="component" value="Unassembled WGS sequence"/>
</dbReference>
<proteinExistence type="inferred from homology"/>
<evidence type="ECO:0000256" key="4">
    <source>
        <dbReference type="ARBA" id="ARBA00023136"/>
    </source>
</evidence>
<evidence type="ECO:0000313" key="9">
    <source>
        <dbReference type="Proteomes" id="UP000030671"/>
    </source>
</evidence>
<keyword evidence="2 7" id="KW-0812">Transmembrane</keyword>
<dbReference type="InParanoid" id="W4K9C5"/>
<dbReference type="PANTHER" id="PTHR16201:SF44">
    <property type="entry name" value="SEVEN TRANSMEMBRANE PROTEIN 1"/>
    <property type="match status" value="1"/>
</dbReference>
<comment type="subcellular location">
    <subcellularLocation>
        <location evidence="1">Membrane</location>
        <topology evidence="1">Multi-pass membrane protein</topology>
    </subcellularLocation>
</comment>
<evidence type="ECO:0000256" key="5">
    <source>
        <dbReference type="ARBA" id="ARBA00038039"/>
    </source>
</evidence>
<reference evidence="8 9" key="1">
    <citation type="journal article" date="2012" name="New Phytol.">
        <title>Insight into trade-off between wood decay and parasitism from the genome of a fungal forest pathogen.</title>
        <authorList>
            <person name="Olson A."/>
            <person name="Aerts A."/>
            <person name="Asiegbu F."/>
            <person name="Belbahri L."/>
            <person name="Bouzid O."/>
            <person name="Broberg A."/>
            <person name="Canback B."/>
            <person name="Coutinho P.M."/>
            <person name="Cullen D."/>
            <person name="Dalman K."/>
            <person name="Deflorio G."/>
            <person name="van Diepen L.T."/>
            <person name="Dunand C."/>
            <person name="Duplessis S."/>
            <person name="Durling M."/>
            <person name="Gonthier P."/>
            <person name="Grimwood J."/>
            <person name="Fossdal C.G."/>
            <person name="Hansson D."/>
            <person name="Henrissat B."/>
            <person name="Hietala A."/>
            <person name="Himmelstrand K."/>
            <person name="Hoffmeister D."/>
            <person name="Hogberg N."/>
            <person name="James T.Y."/>
            <person name="Karlsson M."/>
            <person name="Kohler A."/>
            <person name="Kues U."/>
            <person name="Lee Y.H."/>
            <person name="Lin Y.C."/>
            <person name="Lind M."/>
            <person name="Lindquist E."/>
            <person name="Lombard V."/>
            <person name="Lucas S."/>
            <person name="Lunden K."/>
            <person name="Morin E."/>
            <person name="Murat C."/>
            <person name="Park J."/>
            <person name="Raffaello T."/>
            <person name="Rouze P."/>
            <person name="Salamov A."/>
            <person name="Schmutz J."/>
            <person name="Solheim H."/>
            <person name="Stahlberg J."/>
            <person name="Velez H."/>
            <person name="de Vries R.P."/>
            <person name="Wiebenga A."/>
            <person name="Woodward S."/>
            <person name="Yakovlev I."/>
            <person name="Garbelotto M."/>
            <person name="Martin F."/>
            <person name="Grigoriev I.V."/>
            <person name="Stenlid J."/>
        </authorList>
    </citation>
    <scope>NUCLEOTIDE SEQUENCE [LARGE SCALE GENOMIC DNA]</scope>
    <source>
        <strain evidence="8 9">TC 32-1</strain>
    </source>
</reference>
<evidence type="ECO:0000256" key="7">
    <source>
        <dbReference type="SAM" id="Phobius"/>
    </source>
</evidence>
<dbReference type="OrthoDB" id="8048523at2759"/>
<accession>W4K9C5</accession>
<keyword evidence="9" id="KW-1185">Reference proteome</keyword>